<sequence length="124" mass="13706">MSVPGHRLWREIVSMKIHFITLSWNDRQLNSHGKILLLPVIAALAPPGVLTELADGKLEILRKVVRSGHWPNKSSLSGRRVTLLRGFPIMAATTQALSSSEDGESIVYCVTWDRPLADIQPEAA</sequence>
<keyword evidence="2" id="KW-1185">Reference proteome</keyword>
<accession>A0AAE1B3I7</accession>
<protein>
    <submittedName>
        <fullName evidence="1">Uncharacterized protein</fullName>
    </submittedName>
</protein>
<dbReference type="AlphaFoldDB" id="A0AAE1B3I7"/>
<name>A0AAE1B3I7_9GAST</name>
<dbReference type="EMBL" id="JAWDGP010000700">
    <property type="protein sequence ID" value="KAK3798261.1"/>
    <property type="molecule type" value="Genomic_DNA"/>
</dbReference>
<proteinExistence type="predicted"/>
<reference evidence="1" key="1">
    <citation type="journal article" date="2023" name="G3 (Bethesda)">
        <title>A reference genome for the long-term kleptoplast-retaining sea slug Elysia crispata morphotype clarki.</title>
        <authorList>
            <person name="Eastman K.E."/>
            <person name="Pendleton A.L."/>
            <person name="Shaikh M.A."/>
            <person name="Suttiyut T."/>
            <person name="Ogas R."/>
            <person name="Tomko P."/>
            <person name="Gavelis G."/>
            <person name="Widhalm J.R."/>
            <person name="Wisecaver J.H."/>
        </authorList>
    </citation>
    <scope>NUCLEOTIDE SEQUENCE</scope>
    <source>
        <strain evidence="1">ECLA1</strain>
    </source>
</reference>
<dbReference type="Proteomes" id="UP001283361">
    <property type="component" value="Unassembled WGS sequence"/>
</dbReference>
<evidence type="ECO:0000313" key="2">
    <source>
        <dbReference type="Proteomes" id="UP001283361"/>
    </source>
</evidence>
<organism evidence="1 2">
    <name type="scientific">Elysia crispata</name>
    <name type="common">lettuce slug</name>
    <dbReference type="NCBI Taxonomy" id="231223"/>
    <lineage>
        <taxon>Eukaryota</taxon>
        <taxon>Metazoa</taxon>
        <taxon>Spiralia</taxon>
        <taxon>Lophotrochozoa</taxon>
        <taxon>Mollusca</taxon>
        <taxon>Gastropoda</taxon>
        <taxon>Heterobranchia</taxon>
        <taxon>Euthyneura</taxon>
        <taxon>Panpulmonata</taxon>
        <taxon>Sacoglossa</taxon>
        <taxon>Placobranchoidea</taxon>
        <taxon>Plakobranchidae</taxon>
        <taxon>Elysia</taxon>
    </lineage>
</organism>
<comment type="caution">
    <text evidence="1">The sequence shown here is derived from an EMBL/GenBank/DDBJ whole genome shotgun (WGS) entry which is preliminary data.</text>
</comment>
<gene>
    <name evidence="1" type="ORF">RRG08_017176</name>
</gene>
<evidence type="ECO:0000313" key="1">
    <source>
        <dbReference type="EMBL" id="KAK3798261.1"/>
    </source>
</evidence>